<proteinExistence type="predicted"/>
<dbReference type="EMBL" id="RCCK01000013">
    <property type="protein sequence ID" value="RLJ73404.1"/>
    <property type="molecule type" value="Genomic_DNA"/>
</dbReference>
<evidence type="ECO:0000313" key="1">
    <source>
        <dbReference type="EMBL" id="RLJ73404.1"/>
    </source>
</evidence>
<name>A0A497XUW1_9SPHI</name>
<dbReference type="AlphaFoldDB" id="A0A497XUW1"/>
<organism evidence="1 2">
    <name type="scientific">Pedobacter alluvionis</name>
    <dbReference type="NCBI Taxonomy" id="475253"/>
    <lineage>
        <taxon>Bacteria</taxon>
        <taxon>Pseudomonadati</taxon>
        <taxon>Bacteroidota</taxon>
        <taxon>Sphingobacteriia</taxon>
        <taxon>Sphingobacteriales</taxon>
        <taxon>Sphingobacteriaceae</taxon>
        <taxon>Pedobacter</taxon>
    </lineage>
</organism>
<evidence type="ECO:0000313" key="2">
    <source>
        <dbReference type="Proteomes" id="UP000273898"/>
    </source>
</evidence>
<comment type="caution">
    <text evidence="1">The sequence shown here is derived from an EMBL/GenBank/DDBJ whole genome shotgun (WGS) entry which is preliminary data.</text>
</comment>
<gene>
    <name evidence="1" type="ORF">BCL90_3561</name>
</gene>
<dbReference type="Proteomes" id="UP000273898">
    <property type="component" value="Unassembled WGS sequence"/>
</dbReference>
<reference evidence="1 2" key="1">
    <citation type="submission" date="2018-10" db="EMBL/GenBank/DDBJ databases">
        <title>Genomic Encyclopedia of Archaeal and Bacterial Type Strains, Phase II (KMG-II): from individual species to whole genera.</title>
        <authorList>
            <person name="Goeker M."/>
        </authorList>
    </citation>
    <scope>NUCLEOTIDE SEQUENCE [LARGE SCALE GENOMIC DNA]</scope>
    <source>
        <strain evidence="1 2">DSM 19624</strain>
    </source>
</reference>
<accession>A0A497XUW1</accession>
<protein>
    <submittedName>
        <fullName evidence="1">Uncharacterized protein</fullName>
    </submittedName>
</protein>
<sequence length="51" mass="6265">MFNKPDRQRYPDLRLILFYRFLSGLSKGQDDSDRRTADIAFKKKRFWIIKL</sequence>